<sequence length="79" mass="8517">MEVVAEAGAQQPWDQFKEEVEIMEEQPKWREAADEGSAADGEGSGAAAEQATSMASSGSMTRPLCANREDLPDKWTDAE</sequence>
<protein>
    <submittedName>
        <fullName evidence="2">Uncharacterized protein</fullName>
    </submittedName>
</protein>
<evidence type="ECO:0000313" key="2">
    <source>
        <dbReference type="EMBL" id="EMS53638.1"/>
    </source>
</evidence>
<proteinExistence type="predicted"/>
<reference evidence="2" key="1">
    <citation type="journal article" date="2013" name="Nature">
        <title>Draft genome of the wheat A-genome progenitor Triticum urartu.</title>
        <authorList>
            <person name="Ling H.Q."/>
            <person name="Zhao S."/>
            <person name="Liu D."/>
            <person name="Wang J."/>
            <person name="Sun H."/>
            <person name="Zhang C."/>
            <person name="Fan H."/>
            <person name="Li D."/>
            <person name="Dong L."/>
            <person name="Tao Y."/>
            <person name="Gao C."/>
            <person name="Wu H."/>
            <person name="Li Y."/>
            <person name="Cui Y."/>
            <person name="Guo X."/>
            <person name="Zheng S."/>
            <person name="Wang B."/>
            <person name="Yu K."/>
            <person name="Liang Q."/>
            <person name="Yang W."/>
            <person name="Lou X."/>
            <person name="Chen J."/>
            <person name="Feng M."/>
            <person name="Jian J."/>
            <person name="Zhang X."/>
            <person name="Luo G."/>
            <person name="Jiang Y."/>
            <person name="Liu J."/>
            <person name="Wang Z."/>
            <person name="Sha Y."/>
            <person name="Zhang B."/>
            <person name="Wu H."/>
            <person name="Tang D."/>
            <person name="Shen Q."/>
            <person name="Xue P."/>
            <person name="Zou S."/>
            <person name="Wang X."/>
            <person name="Liu X."/>
            <person name="Wang F."/>
            <person name="Yang Y."/>
            <person name="An X."/>
            <person name="Dong Z."/>
            <person name="Zhang K."/>
            <person name="Zhang X."/>
            <person name="Luo M.C."/>
            <person name="Dvorak J."/>
            <person name="Tong Y."/>
            <person name="Wang J."/>
            <person name="Yang H."/>
            <person name="Li Z."/>
            <person name="Wang D."/>
            <person name="Zhang A."/>
            <person name="Wang J."/>
        </authorList>
    </citation>
    <scope>NUCLEOTIDE SEQUENCE</scope>
</reference>
<gene>
    <name evidence="2" type="ORF">TRIUR3_29624</name>
</gene>
<dbReference type="AlphaFoldDB" id="M7YSK3"/>
<feature type="compositionally biased region" description="Polar residues" evidence="1">
    <location>
        <begin position="50"/>
        <end position="60"/>
    </location>
</feature>
<feature type="region of interest" description="Disordered" evidence="1">
    <location>
        <begin position="25"/>
        <end position="79"/>
    </location>
</feature>
<feature type="compositionally biased region" description="Basic and acidic residues" evidence="1">
    <location>
        <begin position="67"/>
        <end position="79"/>
    </location>
</feature>
<feature type="compositionally biased region" description="Low complexity" evidence="1">
    <location>
        <begin position="35"/>
        <end position="49"/>
    </location>
</feature>
<dbReference type="EMBL" id="KD192165">
    <property type="protein sequence ID" value="EMS53638.1"/>
    <property type="molecule type" value="Genomic_DNA"/>
</dbReference>
<evidence type="ECO:0000256" key="1">
    <source>
        <dbReference type="SAM" id="MobiDB-lite"/>
    </source>
</evidence>
<name>M7YSK3_TRIUA</name>
<accession>M7YSK3</accession>
<organism evidence="2">
    <name type="scientific">Triticum urartu</name>
    <name type="common">Red wild einkorn</name>
    <name type="synonym">Crithodium urartu</name>
    <dbReference type="NCBI Taxonomy" id="4572"/>
    <lineage>
        <taxon>Eukaryota</taxon>
        <taxon>Viridiplantae</taxon>
        <taxon>Streptophyta</taxon>
        <taxon>Embryophyta</taxon>
        <taxon>Tracheophyta</taxon>
        <taxon>Spermatophyta</taxon>
        <taxon>Magnoliopsida</taxon>
        <taxon>Liliopsida</taxon>
        <taxon>Poales</taxon>
        <taxon>Poaceae</taxon>
        <taxon>BOP clade</taxon>
        <taxon>Pooideae</taxon>
        <taxon>Triticodae</taxon>
        <taxon>Triticeae</taxon>
        <taxon>Triticinae</taxon>
        <taxon>Triticum</taxon>
    </lineage>
</organism>